<feature type="compositionally biased region" description="Polar residues" evidence="2">
    <location>
        <begin position="12"/>
        <end position="24"/>
    </location>
</feature>
<keyword evidence="1" id="KW-0175">Coiled coil</keyword>
<evidence type="ECO:0000256" key="1">
    <source>
        <dbReference type="SAM" id="Coils"/>
    </source>
</evidence>
<evidence type="ECO:0000313" key="4">
    <source>
        <dbReference type="Proteomes" id="UP001162162"/>
    </source>
</evidence>
<sequence length="807" mass="93266">MLNTMVAFNIPYDSTNPSISQNSPPKGGSTDVTHIDTDFQLSSSDILGPPKDRKETDVVVGYRSKKKTVPARRDVSRKSISNYPPSNKASSSIPLPVKSPKSSSPSKVSNVSVSRTMSKSRPSSVSASRTSQVTNKHTLEIQFINKRKRLAQLKKDLLEKQKPVLDLYNNLLQIKKRLEDLGKVVHLEEVKLLPFEQIDLEGEGDGGTESVSPEIVRGMQTSIEEIPKTLMEICKNLLSRRAVIVELLESVTKSEVNVGDLSDKIETLKTEGMQLQKNLDAIINEHERKISDLVVNWQKLIHDKRNMNTNMKIEDLEEKLRTQERLMQESNQVIMELQRKLDDRRCNHDKSVSELNTVIHSLNDQIQILLIFFYSPLRFLETRTRTRKRKKAAADYKSRSNTNAQNSKTLRNKLAELENDRKANEAANAELTRKLKFAQDQLKHRETQWAKEKEELAKSLKHQENLLQKLNADKNKFETSSNILWTDWKKLRAPRSRLEDQLQGNIEVLSNELDDFKGRLQVMTREKEEATNRCREMEEYISKMGLEFKETMHMVSNSIEWGKDSPGTENTKTAIPTETERAVAVQHDVVTRYKHLLAESEQKLTEKSHEVAKLTSEIRQLKVRQEHLEEINQKCPTENLQKMVEEGRQKLGELMKKSMESEQRILHYESVIDKQSKQMNEMENLLRYRENMAGVLKASRDELVLEKESLTRYSHEMRTVLAEVSKEGKMKDRLIKELQEKIDLRERQISKLEKEVKELEANLMMTNEKRFKLQETIGSMEKELQSTKAHVNQLADINTRYDIGTDQ</sequence>
<feature type="coiled-coil region" evidence="1">
    <location>
        <begin position="597"/>
        <end position="631"/>
    </location>
</feature>
<feature type="coiled-coil region" evidence="1">
    <location>
        <begin position="735"/>
        <end position="776"/>
    </location>
</feature>
<reference evidence="3" key="1">
    <citation type="journal article" date="2023" name="Insect Mol. Biol.">
        <title>Genome sequencing provides insights into the evolution of gene families encoding plant cell wall-degrading enzymes in longhorned beetles.</title>
        <authorList>
            <person name="Shin N.R."/>
            <person name="Okamura Y."/>
            <person name="Kirsch R."/>
            <person name="Pauchet Y."/>
        </authorList>
    </citation>
    <scope>NUCLEOTIDE SEQUENCE</scope>
    <source>
        <strain evidence="3">AMC_N1</strain>
    </source>
</reference>
<feature type="compositionally biased region" description="Low complexity" evidence="2">
    <location>
        <begin position="90"/>
        <end position="131"/>
    </location>
</feature>
<feature type="compositionally biased region" description="Polar residues" evidence="2">
    <location>
        <begin position="399"/>
        <end position="409"/>
    </location>
</feature>
<evidence type="ECO:0000313" key="3">
    <source>
        <dbReference type="EMBL" id="KAJ8946057.1"/>
    </source>
</evidence>
<comment type="caution">
    <text evidence="3">The sequence shown here is derived from an EMBL/GenBank/DDBJ whole genome shotgun (WGS) entry which is preliminary data.</text>
</comment>
<feature type="region of interest" description="Disordered" evidence="2">
    <location>
        <begin position="388"/>
        <end position="409"/>
    </location>
</feature>
<protein>
    <submittedName>
        <fullName evidence="3">Uncharacterized protein</fullName>
    </submittedName>
</protein>
<gene>
    <name evidence="3" type="ORF">NQ318_009182</name>
</gene>
<organism evidence="3 4">
    <name type="scientific">Aromia moschata</name>
    <dbReference type="NCBI Taxonomy" id="1265417"/>
    <lineage>
        <taxon>Eukaryota</taxon>
        <taxon>Metazoa</taxon>
        <taxon>Ecdysozoa</taxon>
        <taxon>Arthropoda</taxon>
        <taxon>Hexapoda</taxon>
        <taxon>Insecta</taxon>
        <taxon>Pterygota</taxon>
        <taxon>Neoptera</taxon>
        <taxon>Endopterygota</taxon>
        <taxon>Coleoptera</taxon>
        <taxon>Polyphaga</taxon>
        <taxon>Cucujiformia</taxon>
        <taxon>Chrysomeloidea</taxon>
        <taxon>Cerambycidae</taxon>
        <taxon>Cerambycinae</taxon>
        <taxon>Callichromatini</taxon>
        <taxon>Aromia</taxon>
    </lineage>
</organism>
<feature type="coiled-coil region" evidence="1">
    <location>
        <begin position="265"/>
        <end position="340"/>
    </location>
</feature>
<proteinExistence type="predicted"/>
<dbReference type="Proteomes" id="UP001162162">
    <property type="component" value="Unassembled WGS sequence"/>
</dbReference>
<dbReference type="AlphaFoldDB" id="A0AAV8Y4N5"/>
<dbReference type="EMBL" id="JAPWTK010000198">
    <property type="protein sequence ID" value="KAJ8946057.1"/>
    <property type="molecule type" value="Genomic_DNA"/>
</dbReference>
<evidence type="ECO:0000256" key="2">
    <source>
        <dbReference type="SAM" id="MobiDB-lite"/>
    </source>
</evidence>
<keyword evidence="4" id="KW-1185">Reference proteome</keyword>
<accession>A0AAV8Y4N5</accession>
<feature type="region of interest" description="Disordered" evidence="2">
    <location>
        <begin position="11"/>
        <end position="132"/>
    </location>
</feature>
<feature type="compositionally biased region" description="Polar residues" evidence="2">
    <location>
        <begin position="78"/>
        <end position="89"/>
    </location>
</feature>
<name>A0AAV8Y4N5_9CUCU</name>